<organism evidence="2 3">
    <name type="scientific">Dokdonella fugitiva</name>
    <dbReference type="NCBI Taxonomy" id="328517"/>
    <lineage>
        <taxon>Bacteria</taxon>
        <taxon>Pseudomonadati</taxon>
        <taxon>Pseudomonadota</taxon>
        <taxon>Gammaproteobacteria</taxon>
        <taxon>Lysobacterales</taxon>
        <taxon>Rhodanobacteraceae</taxon>
        <taxon>Dokdonella</taxon>
    </lineage>
</organism>
<evidence type="ECO:0000313" key="2">
    <source>
        <dbReference type="EMBL" id="MBA8889621.1"/>
    </source>
</evidence>
<keyword evidence="1" id="KW-0732">Signal</keyword>
<dbReference type="Proteomes" id="UP000550401">
    <property type="component" value="Unassembled WGS sequence"/>
</dbReference>
<gene>
    <name evidence="2" type="ORF">FHW12_003867</name>
</gene>
<dbReference type="NCBIfam" id="NF012200">
    <property type="entry name" value="choice_anch_D"/>
    <property type="match status" value="2"/>
</dbReference>
<comment type="caution">
    <text evidence="2">The sequence shown here is derived from an EMBL/GenBank/DDBJ whole genome shotgun (WGS) entry which is preliminary data.</text>
</comment>
<dbReference type="RefSeq" id="WP_182532659.1">
    <property type="nucleotide sequence ID" value="NZ_JACGXL010000007.1"/>
</dbReference>
<proteinExistence type="predicted"/>
<dbReference type="Gene3D" id="2.60.40.10">
    <property type="entry name" value="Immunoglobulins"/>
    <property type="match status" value="2"/>
</dbReference>
<reference evidence="2 3" key="1">
    <citation type="submission" date="2020-07" db="EMBL/GenBank/DDBJ databases">
        <title>Genomic Encyclopedia of Type Strains, Phase IV (KMG-V): Genome sequencing to study the core and pangenomes of soil and plant-associated prokaryotes.</title>
        <authorList>
            <person name="Whitman W."/>
        </authorList>
    </citation>
    <scope>NUCLEOTIDE SEQUENCE [LARGE SCALE GENOMIC DNA]</scope>
    <source>
        <strain evidence="2 3">RH2WT43</strain>
    </source>
</reference>
<evidence type="ECO:0000313" key="3">
    <source>
        <dbReference type="Proteomes" id="UP000550401"/>
    </source>
</evidence>
<evidence type="ECO:0008006" key="4">
    <source>
        <dbReference type="Google" id="ProtNLM"/>
    </source>
</evidence>
<feature type="chain" id="PRO_5032746597" description="Choice-of-anchor D domain-containing protein" evidence="1">
    <location>
        <begin position="28"/>
        <end position="568"/>
    </location>
</feature>
<dbReference type="InterPro" id="IPR013783">
    <property type="entry name" value="Ig-like_fold"/>
</dbReference>
<dbReference type="AlphaFoldDB" id="A0A839FBX3"/>
<dbReference type="EMBL" id="JACGXL010000007">
    <property type="protein sequence ID" value="MBA8889621.1"/>
    <property type="molecule type" value="Genomic_DNA"/>
</dbReference>
<accession>A0A839FBX3</accession>
<protein>
    <recommendedName>
        <fullName evidence="4">Choice-of-anchor D domain-containing protein</fullName>
    </recommendedName>
</protein>
<name>A0A839FBX3_9GAMM</name>
<evidence type="ECO:0000256" key="1">
    <source>
        <dbReference type="SAM" id="SignalP"/>
    </source>
</evidence>
<sequence length="568" mass="58974">MPDRHPQSTIARAFVALAFAGTCVAHAANTPLHARYVFARTDLAIAAAGGIGAPGAQGGGAGTLELDGVDGEVTLALLYWNGIDIDYPEAGLTGGDGDYDQPDIRFDGVDVSGSRVAAGGSNDCWPNDAATLPPSASTWRADVTDRVRLRGDGTYAFSGLSAKPGHSANGISLIVYFDDGNASDDLRVVHYDGLQSNRDQMAFATEFDYAGGAVEAILHASDGQGSLGDSSLLWTTLPGQTSGSASTLRYGTLYDGLALWPGSTVPHMGHQRGARPDTLWDIRRMPLTAMLGPPRRYASSFEYSSAQDCVSLHVVQVVRAADPLPAMLDPNPSDFGDLAAGATSSPRRFTFTNWMPSAVVIGTPTLSGDGVFHIVAGTCATQTIAPGAQCTVDVTFAPTVAGPPTAYAARLVVPFEDVVNHSPNPARPYATLRGSSVPATSFSRLVFEPERCTFASIPIGSTSAPIRFRVRSTGTLPLTLDAISGATTTFPIVADACTPGSTLAPGSECALAVAFHPSSVSLGTTSVRADYHATDIPSASAHLPLQGRGLDVATTAVFADGFETSVCY</sequence>
<feature type="signal peptide" evidence="1">
    <location>
        <begin position="1"/>
        <end position="27"/>
    </location>
</feature>
<keyword evidence="3" id="KW-1185">Reference proteome</keyword>